<evidence type="ECO:0000256" key="12">
    <source>
        <dbReference type="SAM" id="MobiDB-lite"/>
    </source>
</evidence>
<organism evidence="15">
    <name type="scientific">Timspurckia oligopyrenoides</name>
    <dbReference type="NCBI Taxonomy" id="708627"/>
    <lineage>
        <taxon>Eukaryota</taxon>
        <taxon>Rhodophyta</taxon>
        <taxon>Bangiophyceae</taxon>
        <taxon>Porphyridiales</taxon>
        <taxon>Porphyridiaceae</taxon>
        <taxon>Timspurckia</taxon>
    </lineage>
</organism>
<evidence type="ECO:0000256" key="9">
    <source>
        <dbReference type="ARBA" id="ARBA00022946"/>
    </source>
</evidence>
<dbReference type="AlphaFoldDB" id="A0A7S0ZGE6"/>
<protein>
    <recommendedName>
        <fullName evidence="14">Peptidase M50 domain-containing protein</fullName>
    </recommendedName>
</protein>
<feature type="compositionally biased region" description="Low complexity" evidence="12">
    <location>
        <begin position="77"/>
        <end position="86"/>
    </location>
</feature>
<keyword evidence="5" id="KW-0934">Plastid</keyword>
<comment type="similarity">
    <text evidence="3">Belongs to the peptidase M50B family.</text>
</comment>
<name>A0A7S0ZGE6_9RHOD</name>
<dbReference type="GO" id="GO:0016020">
    <property type="term" value="C:membrane"/>
    <property type="evidence" value="ECO:0007669"/>
    <property type="project" value="UniProtKB-SubCell"/>
</dbReference>
<proteinExistence type="inferred from homology"/>
<dbReference type="InterPro" id="IPR044838">
    <property type="entry name" value="EGY1-like"/>
</dbReference>
<feature type="transmembrane region" description="Helical" evidence="13">
    <location>
        <begin position="424"/>
        <end position="447"/>
    </location>
</feature>
<feature type="transmembrane region" description="Helical" evidence="13">
    <location>
        <begin position="642"/>
        <end position="664"/>
    </location>
</feature>
<accession>A0A7S0ZGE6</accession>
<keyword evidence="10 13" id="KW-1133">Transmembrane helix</keyword>
<feature type="region of interest" description="Disordered" evidence="12">
    <location>
        <begin position="127"/>
        <end position="270"/>
    </location>
</feature>
<gene>
    <name evidence="15" type="ORF">TOLI1172_LOCUS5402</name>
</gene>
<evidence type="ECO:0000256" key="4">
    <source>
        <dbReference type="ARBA" id="ARBA00022528"/>
    </source>
</evidence>
<keyword evidence="4" id="KW-0150">Chloroplast</keyword>
<keyword evidence="11 13" id="KW-0472">Membrane</keyword>
<evidence type="ECO:0000256" key="8">
    <source>
        <dbReference type="ARBA" id="ARBA00022801"/>
    </source>
</evidence>
<evidence type="ECO:0000256" key="3">
    <source>
        <dbReference type="ARBA" id="ARBA00007931"/>
    </source>
</evidence>
<feature type="transmembrane region" description="Helical" evidence="13">
    <location>
        <begin position="500"/>
        <end position="519"/>
    </location>
</feature>
<evidence type="ECO:0000256" key="13">
    <source>
        <dbReference type="SAM" id="Phobius"/>
    </source>
</evidence>
<comment type="subcellular location">
    <subcellularLocation>
        <location evidence="1">Membrane</location>
        <topology evidence="1">Multi-pass membrane protein</topology>
    </subcellularLocation>
    <subcellularLocation>
        <location evidence="2">Plastid</location>
        <location evidence="2">Chloroplast</location>
    </subcellularLocation>
</comment>
<dbReference type="PANTHER" id="PTHR31412">
    <property type="entry name" value="ZINC METALLOPROTEASE EGY1"/>
    <property type="match status" value="1"/>
</dbReference>
<keyword evidence="6" id="KW-0645">Protease</keyword>
<feature type="compositionally biased region" description="Basic and acidic residues" evidence="12">
    <location>
        <begin position="307"/>
        <end position="330"/>
    </location>
</feature>
<feature type="compositionally biased region" description="Basic and acidic residues" evidence="12">
    <location>
        <begin position="184"/>
        <end position="251"/>
    </location>
</feature>
<feature type="transmembrane region" description="Helical" evidence="13">
    <location>
        <begin position="684"/>
        <end position="702"/>
    </location>
</feature>
<keyword evidence="7 13" id="KW-0812">Transmembrane</keyword>
<dbReference type="GO" id="GO:0008233">
    <property type="term" value="F:peptidase activity"/>
    <property type="evidence" value="ECO:0007669"/>
    <property type="project" value="UniProtKB-KW"/>
</dbReference>
<keyword evidence="8" id="KW-0378">Hydrolase</keyword>
<feature type="domain" description="Peptidase M50" evidence="14">
    <location>
        <begin position="519"/>
        <end position="642"/>
    </location>
</feature>
<feature type="transmembrane region" description="Helical" evidence="13">
    <location>
        <begin position="567"/>
        <end position="587"/>
    </location>
</feature>
<feature type="region of interest" description="Disordered" evidence="12">
    <location>
        <begin position="304"/>
        <end position="330"/>
    </location>
</feature>
<evidence type="ECO:0000256" key="10">
    <source>
        <dbReference type="ARBA" id="ARBA00022989"/>
    </source>
</evidence>
<dbReference type="PANTHER" id="PTHR31412:SF0">
    <property type="entry name" value="ZINC METALLOPROTEASE EGY1, CHLOROPLASTIC-RELATED"/>
    <property type="match status" value="1"/>
</dbReference>
<feature type="transmembrane region" description="Helical" evidence="13">
    <location>
        <begin position="599"/>
        <end position="621"/>
    </location>
</feature>
<feature type="transmembrane region" description="Helical" evidence="13">
    <location>
        <begin position="531"/>
        <end position="555"/>
    </location>
</feature>
<feature type="region of interest" description="Disordered" evidence="12">
    <location>
        <begin position="61"/>
        <end position="104"/>
    </location>
</feature>
<evidence type="ECO:0000256" key="7">
    <source>
        <dbReference type="ARBA" id="ARBA00022692"/>
    </source>
</evidence>
<evidence type="ECO:0000259" key="14">
    <source>
        <dbReference type="Pfam" id="PF02163"/>
    </source>
</evidence>
<sequence>MVAFVCVSATGKVSESLLGKKSRRFNSIDLSTCSSISSTPDVFSRKYSNVRHNQYKAYGRYNIRLNSKKHEKDSSDSSDSSSNGSQESEENARQKGVEDPPEVTFPFRFPFTKRRLVEALQNLSVPSFLPSKDAPTTSSRENSEPTNTRKDEVRSPVNGDFELTDQKSTDERLDTEGSAQQESTKARASNEKESEEELSSRTLEKGDLDERKTESERQRLQNDKSEVEDGEKQSRKNREDVTAELRKEVRESVGLQDDENEDWEVNKEKESQTWGGKLRRALVLIAVQLYFLTRAYRWWKPNVSKNTKSESPKEANERQSKLKKTEKQEKELRKIPAKDLAAMRCVFGSETFFATECFESDTGIVLFAGNLRGNPELALQKMESRLKNRLGDKYELCLIENPRDSRPMVQVTRAEHLRISPSRLAFAFSSVVSVCSFIALAELASVLSSRYMTWVPPTLNLDAATIIASRTSTMTILAWGILIFRELFQHAVAFLHKSKMGMYIYLLPGGPGPIISSISTPVKTRSALFDIAVGGAGVMLIISLVLLVAGFALSGAQNALLIYPTTYVWKSMLFGFVSKFAASSWLVQSLDGTMIGLHPFSVVGMEFATLASVNLLPLPTLDGGRLVNALFGRRTAITLARVTNLLLLLAATPSRLWIWILFATSSEFWRLDVPLKNEITEPNSFRTAVGLFMLICAVAILLPMPSTWRYL</sequence>
<evidence type="ECO:0000313" key="15">
    <source>
        <dbReference type="EMBL" id="CAD8821007.1"/>
    </source>
</evidence>
<evidence type="ECO:0000256" key="11">
    <source>
        <dbReference type="ARBA" id="ARBA00023136"/>
    </source>
</evidence>
<dbReference type="GO" id="GO:0006508">
    <property type="term" value="P:proteolysis"/>
    <property type="evidence" value="ECO:0007669"/>
    <property type="project" value="UniProtKB-KW"/>
</dbReference>
<evidence type="ECO:0000256" key="1">
    <source>
        <dbReference type="ARBA" id="ARBA00004141"/>
    </source>
</evidence>
<reference evidence="15" key="1">
    <citation type="submission" date="2021-01" db="EMBL/GenBank/DDBJ databases">
        <authorList>
            <person name="Corre E."/>
            <person name="Pelletier E."/>
            <person name="Niang G."/>
            <person name="Scheremetjew M."/>
            <person name="Finn R."/>
            <person name="Kale V."/>
            <person name="Holt S."/>
            <person name="Cochrane G."/>
            <person name="Meng A."/>
            <person name="Brown T."/>
            <person name="Cohen L."/>
        </authorList>
    </citation>
    <scope>NUCLEOTIDE SEQUENCE</scope>
    <source>
        <strain evidence="15">CCMP3278</strain>
    </source>
</reference>
<evidence type="ECO:0000256" key="2">
    <source>
        <dbReference type="ARBA" id="ARBA00004229"/>
    </source>
</evidence>
<feature type="compositionally biased region" description="Basic and acidic residues" evidence="12">
    <location>
        <begin position="141"/>
        <end position="154"/>
    </location>
</feature>
<dbReference type="InterPro" id="IPR008915">
    <property type="entry name" value="Peptidase_M50"/>
</dbReference>
<evidence type="ECO:0000256" key="6">
    <source>
        <dbReference type="ARBA" id="ARBA00022670"/>
    </source>
</evidence>
<feature type="transmembrane region" description="Helical" evidence="13">
    <location>
        <begin position="467"/>
        <end position="488"/>
    </location>
</feature>
<feature type="compositionally biased region" description="Basic and acidic residues" evidence="12">
    <location>
        <begin position="164"/>
        <end position="175"/>
    </location>
</feature>
<evidence type="ECO:0000256" key="5">
    <source>
        <dbReference type="ARBA" id="ARBA00022640"/>
    </source>
</evidence>
<dbReference type="Pfam" id="PF02163">
    <property type="entry name" value="Peptidase_M50"/>
    <property type="match status" value="1"/>
</dbReference>
<dbReference type="GO" id="GO:0009507">
    <property type="term" value="C:chloroplast"/>
    <property type="evidence" value="ECO:0007669"/>
    <property type="project" value="UniProtKB-SubCell"/>
</dbReference>
<keyword evidence="9" id="KW-0809">Transit peptide</keyword>
<dbReference type="EMBL" id="HBFP01007521">
    <property type="protein sequence ID" value="CAD8821007.1"/>
    <property type="molecule type" value="Transcribed_RNA"/>
</dbReference>